<dbReference type="Proteomes" id="UP001337580">
    <property type="component" value="Chromosome"/>
</dbReference>
<dbReference type="KEGG" id="ips:CfP315_0814"/>
<reference evidence="2" key="1">
    <citation type="journal article" date="2023" name="ISME J.">
        <title>Emergence of putative energy parasites within Clostridia revealed by genome analysis of a novel endosymbiotic clade.</title>
        <authorList>
            <person name="Takahashi K."/>
            <person name="Kuwahara H."/>
            <person name="Horikawa Y."/>
            <person name="Izawa K."/>
            <person name="Kato D."/>
            <person name="Inagaki T."/>
            <person name="Yuki M."/>
            <person name="Ohkuma M."/>
            <person name="Hongoh Y."/>
        </authorList>
    </citation>
    <scope>NUCLEOTIDE SEQUENCE</scope>
    <source>
        <strain evidence="2">CfP3-15</strain>
    </source>
</reference>
<keyword evidence="1" id="KW-0472">Membrane</keyword>
<proteinExistence type="predicted"/>
<keyword evidence="1" id="KW-0812">Transmembrane</keyword>
<feature type="transmembrane region" description="Helical" evidence="1">
    <location>
        <begin position="6"/>
        <end position="23"/>
    </location>
</feature>
<evidence type="ECO:0000313" key="2">
    <source>
        <dbReference type="EMBL" id="BED92211.1"/>
    </source>
</evidence>
<keyword evidence="1" id="KW-1133">Transmembrane helix</keyword>
<dbReference type="PROSITE" id="PS51257">
    <property type="entry name" value="PROKAR_LIPOPROTEIN"/>
    <property type="match status" value="1"/>
</dbReference>
<evidence type="ECO:0000256" key="1">
    <source>
        <dbReference type="SAM" id="Phobius"/>
    </source>
</evidence>
<name>A0AA48HYS1_9FIRM</name>
<dbReference type="EMBL" id="AP027924">
    <property type="protein sequence ID" value="BED92211.1"/>
    <property type="molecule type" value="Genomic_DNA"/>
</dbReference>
<protein>
    <recommendedName>
        <fullName evidence="3">Lipoprotein</fullName>
    </recommendedName>
</protein>
<dbReference type="AlphaFoldDB" id="A0AA48HYS1"/>
<gene>
    <name evidence="2" type="ORF">CfP315_0814</name>
</gene>
<sequence length="175" mass="20592">MMIRKVFWVLFFCLLVFSCFFLFKYFSKRNKFDANCLLHDFKASAIIVTPEKEVECEISKDSEKVLIEITNKKMEGFTFELDNKGKQKISFKGLEQEFDNSNFLNENSYLNVLSNLLKNLDSISFKNIQNTKEEIKFEGKVNGIKFELISDKNGNIKEINIPEKNIKIIFQSYLY</sequence>
<evidence type="ECO:0008006" key="3">
    <source>
        <dbReference type="Google" id="ProtNLM"/>
    </source>
</evidence>
<organism evidence="2">
    <name type="scientific">Candidatus Improbicoccus pseudotrichonymphae</name>
    <dbReference type="NCBI Taxonomy" id="3033792"/>
    <lineage>
        <taxon>Bacteria</taxon>
        <taxon>Bacillati</taxon>
        <taxon>Bacillota</taxon>
        <taxon>Clostridia</taxon>
        <taxon>Candidatus Improbicoccus</taxon>
    </lineage>
</organism>
<accession>A0AA48HYS1</accession>